<accession>A0A7Z0CM24</accession>
<dbReference type="InterPro" id="IPR043777">
    <property type="entry name" value="DUF5719"/>
</dbReference>
<dbReference type="Proteomes" id="UP000562045">
    <property type="component" value="Unassembled WGS sequence"/>
</dbReference>
<gene>
    <name evidence="3" type="ORF">BJ993_000668</name>
</gene>
<proteinExistence type="predicted"/>
<comment type="caution">
    <text evidence="3">The sequence shown here is derived from an EMBL/GenBank/DDBJ whole genome shotgun (WGS) entry which is preliminary data.</text>
</comment>
<evidence type="ECO:0008006" key="5">
    <source>
        <dbReference type="Google" id="ProtNLM"/>
    </source>
</evidence>
<evidence type="ECO:0000256" key="1">
    <source>
        <dbReference type="SAM" id="MobiDB-lite"/>
    </source>
</evidence>
<evidence type="ECO:0000313" key="3">
    <source>
        <dbReference type="EMBL" id="NYI43588.1"/>
    </source>
</evidence>
<feature type="compositionally biased region" description="Low complexity" evidence="1">
    <location>
        <begin position="98"/>
        <end position="116"/>
    </location>
</feature>
<protein>
    <recommendedName>
        <fullName evidence="5">Secreted protein</fullName>
    </recommendedName>
</protein>
<dbReference type="EMBL" id="JACBZM010000001">
    <property type="protein sequence ID" value="NYI43588.1"/>
    <property type="molecule type" value="Genomic_DNA"/>
</dbReference>
<reference evidence="3 4" key="1">
    <citation type="submission" date="2020-07" db="EMBL/GenBank/DDBJ databases">
        <title>Sequencing the genomes of 1000 actinobacteria strains.</title>
        <authorList>
            <person name="Klenk H.-P."/>
        </authorList>
    </citation>
    <scope>NUCLEOTIDE SEQUENCE [LARGE SCALE GENOMIC DNA]</scope>
    <source>
        <strain evidence="3 4">DSM 15131</strain>
    </source>
</reference>
<organism evidence="3 4">
    <name type="scientific">Nocardioides aromaticivorans</name>
    <dbReference type="NCBI Taxonomy" id="200618"/>
    <lineage>
        <taxon>Bacteria</taxon>
        <taxon>Bacillati</taxon>
        <taxon>Actinomycetota</taxon>
        <taxon>Actinomycetes</taxon>
        <taxon>Propionibacteriales</taxon>
        <taxon>Nocardioidaceae</taxon>
        <taxon>Nocardioides</taxon>
    </lineage>
</organism>
<keyword evidence="2" id="KW-0472">Membrane</keyword>
<keyword evidence="2" id="KW-1133">Transmembrane helix</keyword>
<dbReference type="AlphaFoldDB" id="A0A7Z0CM24"/>
<feature type="region of interest" description="Disordered" evidence="1">
    <location>
        <begin position="98"/>
        <end position="137"/>
    </location>
</feature>
<dbReference type="Pfam" id="PF18986">
    <property type="entry name" value="DUF5719"/>
    <property type="match status" value="1"/>
</dbReference>
<evidence type="ECO:0000256" key="2">
    <source>
        <dbReference type="SAM" id="Phobius"/>
    </source>
</evidence>
<sequence>MTEPGSTEKAGAGRRASVSRGRRIDLLVALAIAAPAVVALSVGVIGGEDNPLSGPQPPTTSALTSATMVCPGGLTGDDGAVRVTRTPDVPGGELAVATAPAARGASGSSATKAGKPVTVEQGSTVEVPSSTGPTVLDGRGAAAPGIAAGRDGELAVPECRGPSYDEWLVGVGASARYATTIELVNPDDGDAVVDLALHDATGPVEEPALRGIEVPPHGVKRIDLATAAPRAEATAAHLTVVRGRVTATARNTWDPLGRGVVSTDFLPADTSPSSSSLILGVPKKPAQPTLQLANPGDDEVRVAVRFVTEQAAFTPTGAPEISVPPQAMETVDLTKLFKGATADGVVGIELEASGPVASSFMALSGDDLVLLAPTPSLDEPAAAVVPSGRKSVVLGGAERTAVVDVVSYDAAGKEIRADKVEIGTDRGATLSLPDDAASISVVSRNTRIQAVVLAATGGRRPGLATLRVRPAELRAEIPVVEPD</sequence>
<evidence type="ECO:0000313" key="4">
    <source>
        <dbReference type="Proteomes" id="UP000562045"/>
    </source>
</evidence>
<feature type="transmembrane region" description="Helical" evidence="2">
    <location>
        <begin position="24"/>
        <end position="46"/>
    </location>
</feature>
<keyword evidence="2" id="KW-0812">Transmembrane</keyword>
<feature type="compositionally biased region" description="Polar residues" evidence="1">
    <location>
        <begin position="120"/>
        <end position="133"/>
    </location>
</feature>
<dbReference type="RefSeq" id="WP_179647727.1">
    <property type="nucleotide sequence ID" value="NZ_JACBZM010000001.1"/>
</dbReference>
<name>A0A7Z0CM24_9ACTN</name>